<evidence type="ECO:0000256" key="2">
    <source>
        <dbReference type="ARBA" id="ARBA00022603"/>
    </source>
</evidence>
<dbReference type="PANTHER" id="PTHR11265:SF0">
    <property type="entry name" value="12S RRNA N4-METHYLCYTIDINE METHYLTRANSFERASE"/>
    <property type="match status" value="1"/>
</dbReference>
<dbReference type="STRING" id="5865.A7AV63"/>
<dbReference type="GeneID" id="5477476"/>
<keyword evidence="3 5" id="KW-0808">Transferase</keyword>
<dbReference type="KEGG" id="bbo:BBOV_IV000910"/>
<dbReference type="Proteomes" id="UP000002173">
    <property type="component" value="Unassembled WGS sequence"/>
</dbReference>
<dbReference type="InterPro" id="IPR029063">
    <property type="entry name" value="SAM-dependent_MTases_sf"/>
</dbReference>
<dbReference type="HAMAP" id="MF_01007">
    <property type="entry name" value="16SrRNA_methyltr_H"/>
    <property type="match status" value="1"/>
</dbReference>
<dbReference type="InterPro" id="IPR002903">
    <property type="entry name" value="RsmH"/>
</dbReference>
<dbReference type="GO" id="GO:0070475">
    <property type="term" value="P:rRNA base methylation"/>
    <property type="evidence" value="ECO:0007669"/>
    <property type="project" value="TreeGrafter"/>
</dbReference>
<reference evidence="5 6" key="1">
    <citation type="journal article" date="2007" name="PLoS Pathog.">
        <title>Genome sequence of Babesia bovis and comparative analysis of apicomplexan hemoprotozoa.</title>
        <authorList>
            <person name="Brayton K.A."/>
            <person name="Lau A.O.T."/>
            <person name="Herndon D.R."/>
            <person name="Hannick L."/>
            <person name="Kappmeyer L.S."/>
            <person name="Berens S.J."/>
            <person name="Bidwell S.L."/>
            <person name="Brown W.C."/>
            <person name="Crabtree J."/>
            <person name="Fadrosh D."/>
            <person name="Feldblum T."/>
            <person name="Forberger H.A."/>
            <person name="Haas B.J."/>
            <person name="Howell J.M."/>
            <person name="Khouri H."/>
            <person name="Koo H."/>
            <person name="Mann D.J."/>
            <person name="Norimine J."/>
            <person name="Paulsen I.T."/>
            <person name="Radune D."/>
            <person name="Ren Q."/>
            <person name="Smith R.K. Jr."/>
            <person name="Suarez C.E."/>
            <person name="White O."/>
            <person name="Wortman J.R."/>
            <person name="Knowles D.P. Jr."/>
            <person name="McElwain T.F."/>
            <person name="Nene V.M."/>
        </authorList>
    </citation>
    <scope>NUCLEOTIDE SEQUENCE [LARGE SCALE GENOMIC DNA]</scope>
    <source>
        <strain evidence="5">T2Bo</strain>
    </source>
</reference>
<dbReference type="NCBIfam" id="TIGR00006">
    <property type="entry name" value="16S rRNA (cytosine(1402)-N(4))-methyltransferase RsmH"/>
    <property type="match status" value="1"/>
</dbReference>
<evidence type="ECO:0000256" key="4">
    <source>
        <dbReference type="ARBA" id="ARBA00022691"/>
    </source>
</evidence>
<gene>
    <name evidence="5" type="ORF">BBOV_IV000910</name>
</gene>
<comment type="caution">
    <text evidence="5">The sequence shown here is derived from an EMBL/GenBank/DDBJ whole genome shotgun (WGS) entry which is preliminary data.</text>
</comment>
<dbReference type="FunCoup" id="A7AV63">
    <property type="interactions" value="53"/>
</dbReference>
<dbReference type="eggNOG" id="KOG2782">
    <property type="taxonomic scope" value="Eukaryota"/>
</dbReference>
<dbReference type="AlphaFoldDB" id="A7AV63"/>
<keyword evidence="6" id="KW-1185">Reference proteome</keyword>
<evidence type="ECO:0000256" key="3">
    <source>
        <dbReference type="ARBA" id="ARBA00022679"/>
    </source>
</evidence>
<reference evidence="6" key="2">
    <citation type="journal article" date="2020" name="Data Brief">
        <title>Transcriptome dataset of Babesia bovis life stages within vertebrate and invertebrate hosts.</title>
        <authorList>
            <person name="Ueti M.W."/>
            <person name="Johnson W.C."/>
            <person name="Kappmeyer L.S."/>
            <person name="Herndon D.R."/>
            <person name="Mousel M.R."/>
            <person name="Reif K.E."/>
            <person name="Taus N.S."/>
            <person name="Ifeonu O.O."/>
            <person name="Silva J.C."/>
            <person name="Suarez C.E."/>
            <person name="Brayton K.A."/>
        </authorList>
    </citation>
    <scope>NUCLEOTIDE SEQUENCE [LARGE SCALE GENOMIC DNA]</scope>
</reference>
<dbReference type="GO" id="GO:0005737">
    <property type="term" value="C:cytoplasm"/>
    <property type="evidence" value="ECO:0007669"/>
    <property type="project" value="TreeGrafter"/>
</dbReference>
<dbReference type="SUPFAM" id="SSF53335">
    <property type="entry name" value="S-adenosyl-L-methionine-dependent methyltransferases"/>
    <property type="match status" value="1"/>
</dbReference>
<dbReference type="OMA" id="NPAKRTF"/>
<dbReference type="InParanoid" id="A7AV63"/>
<dbReference type="RefSeq" id="XP_001609257.1">
    <property type="nucleotide sequence ID" value="XM_001609207.1"/>
</dbReference>
<reference evidence="6" key="3">
    <citation type="journal article" date="2021" name="Int. J. Parasitol.">
        <title>Comparative analysis of gene expression between Babesia bovis blood stages and kinetes allowed by improved genome annotation.</title>
        <authorList>
            <person name="Ueti M.W."/>
            <person name="Johnson W.C."/>
            <person name="Kappmeyer L.S."/>
            <person name="Herndon D.R."/>
            <person name="Mousel M.R."/>
            <person name="Reif K.E."/>
            <person name="Taus N.S."/>
            <person name="Ifeonu O.O."/>
            <person name="Silva J.C."/>
            <person name="Suarez C.E."/>
            <person name="Brayton K.A."/>
        </authorList>
    </citation>
    <scope>NUCLEOTIDE SEQUENCE [LARGE SCALE GENOMIC DNA]</scope>
</reference>
<organism evidence="5 6">
    <name type="scientific">Babesia bovis</name>
    <dbReference type="NCBI Taxonomy" id="5865"/>
    <lineage>
        <taxon>Eukaryota</taxon>
        <taxon>Sar</taxon>
        <taxon>Alveolata</taxon>
        <taxon>Apicomplexa</taxon>
        <taxon>Aconoidasida</taxon>
        <taxon>Piroplasmida</taxon>
        <taxon>Babesiidae</taxon>
        <taxon>Babesia</taxon>
    </lineage>
</organism>
<protein>
    <submittedName>
        <fullName evidence="5">S-adenosyl methyltransferase, putative</fullName>
        <ecNumber evidence="5">2.1.1.-</ecNumber>
    </submittedName>
</protein>
<keyword evidence="4" id="KW-0949">S-adenosyl-L-methionine</keyword>
<comment type="similarity">
    <text evidence="1">Belongs to the methyltransferase superfamily. RsmH family.</text>
</comment>
<dbReference type="PANTHER" id="PTHR11265">
    <property type="entry name" value="S-ADENOSYL-METHYLTRANSFERASE MRAW"/>
    <property type="match status" value="1"/>
</dbReference>
<dbReference type="Pfam" id="PF01795">
    <property type="entry name" value="Methyltransf_5"/>
    <property type="match status" value="1"/>
</dbReference>
<dbReference type="Gene3D" id="1.10.150.170">
    <property type="entry name" value="Putative methyltransferase TM0872, insert domain"/>
    <property type="match status" value="1"/>
</dbReference>
<name>A7AV63_BABBO</name>
<keyword evidence="2 5" id="KW-0489">Methyltransferase</keyword>
<dbReference type="InterPro" id="IPR023397">
    <property type="entry name" value="SAM-dep_MeTrfase_MraW_recog"/>
</dbReference>
<dbReference type="VEuPathDB" id="PiroplasmaDB:BBOV_IV000910"/>
<dbReference type="Gene3D" id="3.40.50.150">
    <property type="entry name" value="Vaccinia Virus protein VP39"/>
    <property type="match status" value="1"/>
</dbReference>
<dbReference type="SUPFAM" id="SSF81799">
    <property type="entry name" value="Putative methyltransferase TM0872, insert domain"/>
    <property type="match status" value="1"/>
</dbReference>
<evidence type="ECO:0000313" key="6">
    <source>
        <dbReference type="Proteomes" id="UP000002173"/>
    </source>
</evidence>
<dbReference type="EMBL" id="AAXT01000004">
    <property type="protein sequence ID" value="EDO05689.1"/>
    <property type="molecule type" value="Genomic_DNA"/>
</dbReference>
<dbReference type="EC" id="2.1.1.-" evidence="5"/>
<proteinExistence type="inferred from homology"/>
<sequence>MACRRRCHNQLMLLCGVLAFLASVQIVRVYAYKHGLGQSILSYVPCKAFGGSISFHNQRYRLFSADDTNEALNKSIGGDVSTDVYVEPSRQVPQYLQHEPVLLKEALDMLVIDPDGRYLDLTLGYGGHTEAILKLLSPKGVLVALDRDPESVYYTSKRLEQYVRSKQLVPVIGTFSNLNSVLESNNLPLKDYTGIIADLGISTHQLEDPKRGFAYNTDGPLDMRMSNPLYDPFNPRDDIVKPNLDTGNIAFKLINKGREQDIAYVLREYGEEPRAIIIARRIVEKRQRLGEIATTFQLRDIVLSCVRGNHKAGMKTLSRVFQALRIYVNNELDELAHLLDHAPSILNPKQGRFVVISYHSLEDRAVKHAFTGLQKLKTMSNDSYKVITKKCVTPTLEECTSNQKARSAKLRCLERSMAAP</sequence>
<evidence type="ECO:0000313" key="5">
    <source>
        <dbReference type="EMBL" id="EDO05689.1"/>
    </source>
</evidence>
<evidence type="ECO:0000256" key="1">
    <source>
        <dbReference type="ARBA" id="ARBA00010396"/>
    </source>
</evidence>
<accession>A7AV63</accession>
<dbReference type="GO" id="GO:0071424">
    <property type="term" value="F:rRNA (cytosine-N4-)-methyltransferase activity"/>
    <property type="evidence" value="ECO:0007669"/>
    <property type="project" value="TreeGrafter"/>
</dbReference>